<dbReference type="GO" id="GO:0003676">
    <property type="term" value="F:nucleic acid binding"/>
    <property type="evidence" value="ECO:0007669"/>
    <property type="project" value="InterPro"/>
</dbReference>
<accession>A0A382H3T1</accession>
<evidence type="ECO:0000256" key="4">
    <source>
        <dbReference type="ARBA" id="ARBA00022840"/>
    </source>
</evidence>
<keyword evidence="5" id="KW-0648">Protein biosynthesis</keyword>
<keyword evidence="6" id="KW-0030">Aminoacyl-tRNA synthetase</keyword>
<dbReference type="AlphaFoldDB" id="A0A382H3T1"/>
<dbReference type="Pfam" id="PF01336">
    <property type="entry name" value="tRNA_anti-codon"/>
    <property type="match status" value="1"/>
</dbReference>
<feature type="domain" description="Aminoacyl-transfer RNA synthetases class-II family profile" evidence="7">
    <location>
        <begin position="142"/>
        <end position="449"/>
    </location>
</feature>
<sequence length="466" mass="53227">MHPYRTHNCGELNRNHIGQKVRLSGWVHSKRDHGNLLFIDLRDQYGMTQSVVETDSDMFNVAEGVRIESVITITGKVVERSEETVNHRIPTGQIEVTIKDFKVESSAETLPMQVSGEQIPGEDIRLKYRFLDLRREQMQRNIRLRNNIIASIRKHMVEQGFMEFQTPILTSSSPEGARDYLVPSRVHPGQFYALPQAPQQFKQLIMVSGFDRYFQIAPCFRDEDARADRSPGEFYQLDMEMAFATQDDVFRAIEPVLYKVFNEFSPWEVTKPPFPRIAFRDSMLLYGTDKPDLRNPLLISDVTEYFKLPHVTFKAFRNQIEKGAIVRAIPGPGTNSRPRSFFDKLNEWARSEGAPGLGYVTFDDSGLGKGPISKFIPLDVQEKFKTTMGIGPGDTVFFVCDKPSTAEIFAGKVRTKLGNELDLLEKQTFRMSWTVDFPMYEKDSETGEIKFSHNPFSMPQGGAHAL</sequence>
<gene>
    <name evidence="8" type="ORF">METZ01_LOCUS234639</name>
</gene>
<keyword evidence="4" id="KW-0067">ATP-binding</keyword>
<dbReference type="Pfam" id="PF02938">
    <property type="entry name" value="GAD"/>
    <property type="match status" value="1"/>
</dbReference>
<dbReference type="SUPFAM" id="SSF50249">
    <property type="entry name" value="Nucleic acid-binding proteins"/>
    <property type="match status" value="1"/>
</dbReference>
<dbReference type="Gene3D" id="3.30.930.10">
    <property type="entry name" value="Bira Bifunctional Protein, Domain 2"/>
    <property type="match status" value="1"/>
</dbReference>
<organism evidence="8">
    <name type="scientific">marine metagenome</name>
    <dbReference type="NCBI Taxonomy" id="408172"/>
    <lineage>
        <taxon>unclassified sequences</taxon>
        <taxon>metagenomes</taxon>
        <taxon>ecological metagenomes</taxon>
    </lineage>
</organism>
<dbReference type="InterPro" id="IPR004115">
    <property type="entry name" value="GAD-like_sf"/>
</dbReference>
<reference evidence="8" key="1">
    <citation type="submission" date="2018-05" db="EMBL/GenBank/DDBJ databases">
        <authorList>
            <person name="Lanie J.A."/>
            <person name="Ng W.-L."/>
            <person name="Kazmierczak K.M."/>
            <person name="Andrzejewski T.M."/>
            <person name="Davidsen T.M."/>
            <person name="Wayne K.J."/>
            <person name="Tettelin H."/>
            <person name="Glass J.I."/>
            <person name="Rusch D."/>
            <person name="Podicherti R."/>
            <person name="Tsui H.-C.T."/>
            <person name="Winkler M.E."/>
        </authorList>
    </citation>
    <scope>NUCLEOTIDE SEQUENCE</scope>
</reference>
<evidence type="ECO:0000256" key="2">
    <source>
        <dbReference type="ARBA" id="ARBA00022598"/>
    </source>
</evidence>
<protein>
    <recommendedName>
        <fullName evidence="7">Aminoacyl-transfer RNA synthetases class-II family profile domain-containing protein</fullName>
    </recommendedName>
</protein>
<dbReference type="InterPro" id="IPR004364">
    <property type="entry name" value="Aa-tRNA-synt_II"/>
</dbReference>
<feature type="non-terminal residue" evidence="8">
    <location>
        <position position="1"/>
    </location>
</feature>
<comment type="similarity">
    <text evidence="1">Belongs to the class-II aminoacyl-tRNA synthetase family. Type 1 subfamily.</text>
</comment>
<dbReference type="InterPro" id="IPR004365">
    <property type="entry name" value="NA-bd_OB_tRNA"/>
</dbReference>
<dbReference type="Gene3D" id="2.40.50.140">
    <property type="entry name" value="Nucleic acid-binding proteins"/>
    <property type="match status" value="1"/>
</dbReference>
<dbReference type="PROSITE" id="PS50862">
    <property type="entry name" value="AA_TRNA_LIGASE_II"/>
    <property type="match status" value="1"/>
</dbReference>
<dbReference type="NCBIfam" id="NF001750">
    <property type="entry name" value="PRK00476.1"/>
    <property type="match status" value="1"/>
</dbReference>
<dbReference type="PANTHER" id="PTHR22594:SF5">
    <property type="entry name" value="ASPARTATE--TRNA LIGASE, MITOCHONDRIAL"/>
    <property type="match status" value="1"/>
</dbReference>
<evidence type="ECO:0000256" key="5">
    <source>
        <dbReference type="ARBA" id="ARBA00022917"/>
    </source>
</evidence>
<keyword evidence="3" id="KW-0547">Nucleotide-binding</keyword>
<dbReference type="Gene3D" id="3.30.1360.30">
    <property type="entry name" value="GAD-like domain"/>
    <property type="match status" value="1"/>
</dbReference>
<dbReference type="InterPro" id="IPR045864">
    <property type="entry name" value="aa-tRNA-synth_II/BPL/LPL"/>
</dbReference>
<dbReference type="GO" id="GO:0005524">
    <property type="term" value="F:ATP binding"/>
    <property type="evidence" value="ECO:0007669"/>
    <property type="project" value="UniProtKB-KW"/>
</dbReference>
<proteinExistence type="inferred from homology"/>
<dbReference type="SUPFAM" id="SSF55261">
    <property type="entry name" value="GAD domain-like"/>
    <property type="match status" value="1"/>
</dbReference>
<dbReference type="GO" id="GO:0004815">
    <property type="term" value="F:aspartate-tRNA ligase activity"/>
    <property type="evidence" value="ECO:0007669"/>
    <property type="project" value="TreeGrafter"/>
</dbReference>
<dbReference type="SUPFAM" id="SSF55681">
    <property type="entry name" value="Class II aaRS and biotin synthetases"/>
    <property type="match status" value="1"/>
</dbReference>
<evidence type="ECO:0000313" key="8">
    <source>
        <dbReference type="EMBL" id="SVB81785.1"/>
    </source>
</evidence>
<dbReference type="NCBIfam" id="TIGR00459">
    <property type="entry name" value="aspS_bact"/>
    <property type="match status" value="1"/>
</dbReference>
<evidence type="ECO:0000256" key="6">
    <source>
        <dbReference type="ARBA" id="ARBA00023146"/>
    </source>
</evidence>
<name>A0A382H3T1_9ZZZZ</name>
<dbReference type="InterPro" id="IPR006195">
    <property type="entry name" value="aa-tRNA-synth_II"/>
</dbReference>
<dbReference type="Pfam" id="PF00152">
    <property type="entry name" value="tRNA-synt_2"/>
    <property type="match status" value="1"/>
</dbReference>
<dbReference type="CDD" id="cd04317">
    <property type="entry name" value="EcAspRS_like_N"/>
    <property type="match status" value="1"/>
</dbReference>
<dbReference type="InterPro" id="IPR047089">
    <property type="entry name" value="Asp-tRNA-ligase_1_N"/>
</dbReference>
<dbReference type="InterPro" id="IPR002312">
    <property type="entry name" value="Asp/Asn-tRNA-synth_IIb"/>
</dbReference>
<dbReference type="InterPro" id="IPR029351">
    <property type="entry name" value="GAD_dom"/>
</dbReference>
<dbReference type="PRINTS" id="PR01042">
    <property type="entry name" value="TRNASYNTHASP"/>
</dbReference>
<evidence type="ECO:0000256" key="3">
    <source>
        <dbReference type="ARBA" id="ARBA00022741"/>
    </source>
</evidence>
<dbReference type="GO" id="GO:0005737">
    <property type="term" value="C:cytoplasm"/>
    <property type="evidence" value="ECO:0007669"/>
    <property type="project" value="InterPro"/>
</dbReference>
<evidence type="ECO:0000259" key="7">
    <source>
        <dbReference type="PROSITE" id="PS50862"/>
    </source>
</evidence>
<dbReference type="EMBL" id="UINC01058940">
    <property type="protein sequence ID" value="SVB81785.1"/>
    <property type="molecule type" value="Genomic_DNA"/>
</dbReference>
<dbReference type="PANTHER" id="PTHR22594">
    <property type="entry name" value="ASPARTYL/LYSYL-TRNA SYNTHETASE"/>
    <property type="match status" value="1"/>
</dbReference>
<dbReference type="InterPro" id="IPR004524">
    <property type="entry name" value="Asp-tRNA-ligase_1"/>
</dbReference>
<dbReference type="GO" id="GO:0006422">
    <property type="term" value="P:aspartyl-tRNA aminoacylation"/>
    <property type="evidence" value="ECO:0007669"/>
    <property type="project" value="TreeGrafter"/>
</dbReference>
<evidence type="ECO:0000256" key="1">
    <source>
        <dbReference type="ARBA" id="ARBA00006303"/>
    </source>
</evidence>
<dbReference type="InterPro" id="IPR012340">
    <property type="entry name" value="NA-bd_OB-fold"/>
</dbReference>
<feature type="non-terminal residue" evidence="8">
    <location>
        <position position="466"/>
    </location>
</feature>
<keyword evidence="2" id="KW-0436">Ligase</keyword>